<sequence>MVYKASHDWLCSGVASFIWWTTGFWLRGPHLFYEVGPPALGSGDHAFLCGVGPPAFGSASQHPLMFDGELVTEEFFFHISAMEDKAVWLGFHLQILTSRLLCTGSCFRYGSGGSPISRPSVMLLPVLCGGVSALGHVTFEWRCYDACSSLVKASTRISYGF</sequence>
<evidence type="ECO:0000313" key="1">
    <source>
        <dbReference type="EMBL" id="CAF1903036.1"/>
    </source>
</evidence>
<gene>
    <name evidence="1" type="ORF">DARMORV10_C02P23260.1</name>
</gene>
<dbReference type="AlphaFoldDB" id="A0A816KFD7"/>
<dbReference type="EMBL" id="HG994366">
    <property type="protein sequence ID" value="CAF1903036.1"/>
    <property type="molecule type" value="Genomic_DNA"/>
</dbReference>
<protein>
    <submittedName>
        <fullName evidence="1">(rape) hypothetical protein</fullName>
    </submittedName>
</protein>
<name>A0A816KFD7_BRANA</name>
<dbReference type="Proteomes" id="UP001295469">
    <property type="component" value="Chromosome C02"/>
</dbReference>
<accession>A0A816KFD7</accession>
<proteinExistence type="predicted"/>
<organism evidence="1">
    <name type="scientific">Brassica napus</name>
    <name type="common">Rape</name>
    <dbReference type="NCBI Taxonomy" id="3708"/>
    <lineage>
        <taxon>Eukaryota</taxon>
        <taxon>Viridiplantae</taxon>
        <taxon>Streptophyta</taxon>
        <taxon>Embryophyta</taxon>
        <taxon>Tracheophyta</taxon>
        <taxon>Spermatophyta</taxon>
        <taxon>Magnoliopsida</taxon>
        <taxon>eudicotyledons</taxon>
        <taxon>Gunneridae</taxon>
        <taxon>Pentapetalae</taxon>
        <taxon>rosids</taxon>
        <taxon>malvids</taxon>
        <taxon>Brassicales</taxon>
        <taxon>Brassicaceae</taxon>
        <taxon>Brassiceae</taxon>
        <taxon>Brassica</taxon>
    </lineage>
</organism>
<reference evidence="1" key="1">
    <citation type="submission" date="2021-01" db="EMBL/GenBank/DDBJ databases">
        <authorList>
            <consortium name="Genoscope - CEA"/>
            <person name="William W."/>
        </authorList>
    </citation>
    <scope>NUCLEOTIDE SEQUENCE</scope>
</reference>